<protein>
    <submittedName>
        <fullName evidence="2">Uncharacterized protein</fullName>
    </submittedName>
</protein>
<name>A0AAJ0FL28_9PEZI</name>
<evidence type="ECO:0000313" key="2">
    <source>
        <dbReference type="EMBL" id="KAK1764685.1"/>
    </source>
</evidence>
<gene>
    <name evidence="2" type="ORF">QBC33DRAFT_497320</name>
</gene>
<proteinExistence type="predicted"/>
<dbReference type="EMBL" id="MU839019">
    <property type="protein sequence ID" value="KAK1764685.1"/>
    <property type="molecule type" value="Genomic_DNA"/>
</dbReference>
<dbReference type="AlphaFoldDB" id="A0AAJ0FL28"/>
<dbReference type="Proteomes" id="UP001244011">
    <property type="component" value="Unassembled WGS sequence"/>
</dbReference>
<evidence type="ECO:0000313" key="3">
    <source>
        <dbReference type="Proteomes" id="UP001244011"/>
    </source>
</evidence>
<dbReference type="GeneID" id="85308775"/>
<evidence type="ECO:0000256" key="1">
    <source>
        <dbReference type="SAM" id="MobiDB-lite"/>
    </source>
</evidence>
<feature type="region of interest" description="Disordered" evidence="1">
    <location>
        <begin position="87"/>
        <end position="108"/>
    </location>
</feature>
<organism evidence="2 3">
    <name type="scientific">Phialemonium atrogriseum</name>
    <dbReference type="NCBI Taxonomy" id="1093897"/>
    <lineage>
        <taxon>Eukaryota</taxon>
        <taxon>Fungi</taxon>
        <taxon>Dikarya</taxon>
        <taxon>Ascomycota</taxon>
        <taxon>Pezizomycotina</taxon>
        <taxon>Sordariomycetes</taxon>
        <taxon>Sordariomycetidae</taxon>
        <taxon>Cephalothecales</taxon>
        <taxon>Cephalothecaceae</taxon>
        <taxon>Phialemonium</taxon>
    </lineage>
</organism>
<feature type="compositionally biased region" description="Basic and acidic residues" evidence="1">
    <location>
        <begin position="93"/>
        <end position="108"/>
    </location>
</feature>
<feature type="region of interest" description="Disordered" evidence="1">
    <location>
        <begin position="124"/>
        <end position="144"/>
    </location>
</feature>
<keyword evidence="3" id="KW-1185">Reference proteome</keyword>
<sequence>MCYHRRLLYGACNHSAWLAKAQSCETEKAFEAGSNAVGCSWMFAHPLTTTRVDRLCPKCVRMRAWSDAMIGKIRTLLRTLQEDVARRLGASDGRGDETDGEASKLDSRDLSGMAAELASWIATPDTTELPPLAPSARDEETPGRIVVSQFHSV</sequence>
<reference evidence="2" key="1">
    <citation type="submission" date="2023-06" db="EMBL/GenBank/DDBJ databases">
        <title>Genome-scale phylogeny and comparative genomics of the fungal order Sordariales.</title>
        <authorList>
            <consortium name="Lawrence Berkeley National Laboratory"/>
            <person name="Hensen N."/>
            <person name="Bonometti L."/>
            <person name="Westerberg I."/>
            <person name="Brannstrom I.O."/>
            <person name="Guillou S."/>
            <person name="Cros-Aarteil S."/>
            <person name="Calhoun S."/>
            <person name="Haridas S."/>
            <person name="Kuo A."/>
            <person name="Mondo S."/>
            <person name="Pangilinan J."/>
            <person name="Riley R."/>
            <person name="Labutti K."/>
            <person name="Andreopoulos B."/>
            <person name="Lipzen A."/>
            <person name="Chen C."/>
            <person name="Yanf M."/>
            <person name="Daum C."/>
            <person name="Ng V."/>
            <person name="Clum A."/>
            <person name="Steindorff A."/>
            <person name="Ohm R."/>
            <person name="Martin F."/>
            <person name="Silar P."/>
            <person name="Natvig D."/>
            <person name="Lalanne C."/>
            <person name="Gautier V."/>
            <person name="Ament-Velasquez S.L."/>
            <person name="Kruys A."/>
            <person name="Hutchinson M.I."/>
            <person name="Powell A.J."/>
            <person name="Barry K."/>
            <person name="Miller A.N."/>
            <person name="Grigoriev I.V."/>
            <person name="Debuchy R."/>
            <person name="Gladieux P."/>
            <person name="Thoren M.H."/>
            <person name="Johannesson H."/>
        </authorList>
    </citation>
    <scope>NUCLEOTIDE SEQUENCE</scope>
    <source>
        <strain evidence="2">8032-3</strain>
    </source>
</reference>
<accession>A0AAJ0FL28</accession>
<comment type="caution">
    <text evidence="2">The sequence shown here is derived from an EMBL/GenBank/DDBJ whole genome shotgun (WGS) entry which is preliminary data.</text>
</comment>
<dbReference type="RefSeq" id="XP_060280898.1">
    <property type="nucleotide sequence ID" value="XM_060425588.1"/>
</dbReference>